<proteinExistence type="predicted"/>
<dbReference type="InterPro" id="IPR043128">
    <property type="entry name" value="Rev_trsase/Diguanyl_cyclase"/>
</dbReference>
<dbReference type="Proteomes" id="UP001595621">
    <property type="component" value="Unassembled WGS sequence"/>
</dbReference>
<dbReference type="PANTHER" id="PTHR45138:SF9">
    <property type="entry name" value="DIGUANYLATE CYCLASE DGCM-RELATED"/>
    <property type="match status" value="1"/>
</dbReference>
<evidence type="ECO:0000259" key="3">
    <source>
        <dbReference type="PROSITE" id="PS50887"/>
    </source>
</evidence>
<reference evidence="5" key="1">
    <citation type="journal article" date="2019" name="Int. J. Syst. Evol. Microbiol.">
        <title>The Global Catalogue of Microorganisms (GCM) 10K type strain sequencing project: providing services to taxonomists for standard genome sequencing and annotation.</title>
        <authorList>
            <consortium name="The Broad Institute Genomics Platform"/>
            <consortium name="The Broad Institute Genome Sequencing Center for Infectious Disease"/>
            <person name="Wu L."/>
            <person name="Ma J."/>
        </authorList>
    </citation>
    <scope>NUCLEOTIDE SEQUENCE [LARGE SCALE GENOMIC DNA]</scope>
    <source>
        <strain evidence="5">KCTC 52277</strain>
    </source>
</reference>
<protein>
    <recommendedName>
        <fullName evidence="1">diguanylate cyclase</fullName>
        <ecNumber evidence="1">2.7.7.65</ecNumber>
    </recommendedName>
</protein>
<dbReference type="RefSeq" id="WP_248933859.1">
    <property type="nucleotide sequence ID" value="NZ_JAKILF010000001.1"/>
</dbReference>
<keyword evidence="5" id="KW-1185">Reference proteome</keyword>
<dbReference type="Gene3D" id="3.30.450.20">
    <property type="entry name" value="PAS domain"/>
    <property type="match status" value="1"/>
</dbReference>
<dbReference type="InterPro" id="IPR035965">
    <property type="entry name" value="PAS-like_dom_sf"/>
</dbReference>
<dbReference type="EC" id="2.7.7.65" evidence="1"/>
<dbReference type="SMART" id="SM00267">
    <property type="entry name" value="GGDEF"/>
    <property type="match status" value="1"/>
</dbReference>
<keyword evidence="4" id="KW-0548">Nucleotidyltransferase</keyword>
<gene>
    <name evidence="4" type="ORF">ACFOE0_17370</name>
</gene>
<dbReference type="InterPro" id="IPR029787">
    <property type="entry name" value="Nucleotide_cyclase"/>
</dbReference>
<dbReference type="GO" id="GO:0052621">
    <property type="term" value="F:diguanylate cyclase activity"/>
    <property type="evidence" value="ECO:0007669"/>
    <property type="project" value="UniProtKB-EC"/>
</dbReference>
<dbReference type="CDD" id="cd01949">
    <property type="entry name" value="GGDEF"/>
    <property type="match status" value="1"/>
</dbReference>
<dbReference type="InterPro" id="IPR050469">
    <property type="entry name" value="Diguanylate_Cyclase"/>
</dbReference>
<dbReference type="InterPro" id="IPR000160">
    <property type="entry name" value="GGDEF_dom"/>
</dbReference>
<dbReference type="Pfam" id="PF24820">
    <property type="entry name" value="Diguanyl_cycl_sensor"/>
    <property type="match status" value="1"/>
</dbReference>
<dbReference type="SUPFAM" id="SSF55073">
    <property type="entry name" value="Nucleotide cyclase"/>
    <property type="match status" value="1"/>
</dbReference>
<comment type="caution">
    <text evidence="4">The sequence shown here is derived from an EMBL/GenBank/DDBJ whole genome shotgun (WGS) entry which is preliminary data.</text>
</comment>
<name>A0ABV7GIT6_9GAMM</name>
<comment type="catalytic activity">
    <reaction evidence="2">
        <text>2 GTP = 3',3'-c-di-GMP + 2 diphosphate</text>
        <dbReference type="Rhea" id="RHEA:24898"/>
        <dbReference type="ChEBI" id="CHEBI:33019"/>
        <dbReference type="ChEBI" id="CHEBI:37565"/>
        <dbReference type="ChEBI" id="CHEBI:58805"/>
        <dbReference type="EC" id="2.7.7.65"/>
    </reaction>
</comment>
<dbReference type="Pfam" id="PF00990">
    <property type="entry name" value="GGDEF"/>
    <property type="match status" value="1"/>
</dbReference>
<dbReference type="SUPFAM" id="SSF55785">
    <property type="entry name" value="PYP-like sensor domain (PAS domain)"/>
    <property type="match status" value="1"/>
</dbReference>
<accession>A0ABV7GIT6</accession>
<dbReference type="NCBIfam" id="TIGR00229">
    <property type="entry name" value="sensory_box"/>
    <property type="match status" value="1"/>
</dbReference>
<feature type="domain" description="GGDEF" evidence="3">
    <location>
        <begin position="187"/>
        <end position="324"/>
    </location>
</feature>
<evidence type="ECO:0000256" key="2">
    <source>
        <dbReference type="ARBA" id="ARBA00034247"/>
    </source>
</evidence>
<evidence type="ECO:0000313" key="4">
    <source>
        <dbReference type="EMBL" id="MFC3139930.1"/>
    </source>
</evidence>
<keyword evidence="4" id="KW-0808">Transferase</keyword>
<sequence>MSVLTAKYNKITSANVTPFHPRLNHLRVGPDPLQNELTQLLGQMQDAKVLVDGKGKVLSINLAAAMLLGDTCESFLDEHWQSWLTTPFKSEYEFMLVRREGMLMPLQHGPREVVINQACGGVLPVHLSVSSIGELFVLSLQDLSELKAELARMSELAAKDPLTSLYNRRAFDEALQRHWDSCKEDKLPLCTVIIDVDYFKSFNDMHGHIQGDKCLKRIARVIRGELPNKQSMAARYGGEEFALILPGCAEWQAQEVAERIRARVRSLEFGMYGLPEETMVSVSQGIASEDGENFPSPVAMLCCADTALYRSKKEGRDRITSCSC</sequence>
<dbReference type="PANTHER" id="PTHR45138">
    <property type="entry name" value="REGULATORY COMPONENTS OF SENSORY TRANSDUCTION SYSTEM"/>
    <property type="match status" value="1"/>
</dbReference>
<organism evidence="4 5">
    <name type="scientific">Shewanella submarina</name>
    <dbReference type="NCBI Taxonomy" id="2016376"/>
    <lineage>
        <taxon>Bacteria</taxon>
        <taxon>Pseudomonadati</taxon>
        <taxon>Pseudomonadota</taxon>
        <taxon>Gammaproteobacteria</taxon>
        <taxon>Alteromonadales</taxon>
        <taxon>Shewanellaceae</taxon>
        <taxon>Shewanella</taxon>
    </lineage>
</organism>
<dbReference type="InterPro" id="IPR059127">
    <property type="entry name" value="Diguanyl_cycl_sensor_dom"/>
</dbReference>
<dbReference type="NCBIfam" id="TIGR00254">
    <property type="entry name" value="GGDEF"/>
    <property type="match status" value="1"/>
</dbReference>
<dbReference type="InterPro" id="IPR000014">
    <property type="entry name" value="PAS"/>
</dbReference>
<evidence type="ECO:0000256" key="1">
    <source>
        <dbReference type="ARBA" id="ARBA00012528"/>
    </source>
</evidence>
<dbReference type="Gene3D" id="3.30.70.270">
    <property type="match status" value="1"/>
</dbReference>
<evidence type="ECO:0000313" key="5">
    <source>
        <dbReference type="Proteomes" id="UP001595621"/>
    </source>
</evidence>
<dbReference type="EMBL" id="JBHRTD010000018">
    <property type="protein sequence ID" value="MFC3139930.1"/>
    <property type="molecule type" value="Genomic_DNA"/>
</dbReference>
<dbReference type="PROSITE" id="PS50887">
    <property type="entry name" value="GGDEF"/>
    <property type="match status" value="1"/>
</dbReference>